<protein>
    <submittedName>
        <fullName evidence="1">Uncharacterized protein</fullName>
    </submittedName>
</protein>
<gene>
    <name evidence="1" type="ORF">CFP56_019125</name>
</gene>
<proteinExistence type="predicted"/>
<dbReference type="EMBL" id="PKMF04000029">
    <property type="protein sequence ID" value="KAK7857251.1"/>
    <property type="molecule type" value="Genomic_DNA"/>
</dbReference>
<reference evidence="1" key="1">
    <citation type="submission" date="2017-12" db="EMBL/GenBank/DDBJ databases">
        <authorList>
            <person name="Barbosa P."/>
            <person name="Usie A."/>
            <person name="Ramos A.M."/>
        </authorList>
    </citation>
    <scope>NUCLEOTIDE SEQUENCE</scope>
    <source>
        <strain evidence="1">HL8</strain>
        <tissue evidence="1">Leaves</tissue>
    </source>
</reference>
<dbReference type="AlphaFoldDB" id="A0AAW0M1D6"/>
<sequence>MNVRKRLRSLGIKKAPGCSWIELESNVINRFNHFMGVALLAQSSPRKLQRVRWTFYRLRHCSQREESYAIKREGKDYVLAEI</sequence>
<comment type="caution">
    <text evidence="1">The sequence shown here is derived from an EMBL/GenBank/DDBJ whole genome shotgun (WGS) entry which is preliminary data.</text>
</comment>
<name>A0AAW0M1D6_QUESU</name>
<reference evidence="1" key="2">
    <citation type="journal article" date="2018" name="Sci. Data">
        <title>The draft genome sequence of cork oak.</title>
        <authorList>
            <person name="Ramos A.M."/>
            <person name="Usie A."/>
            <person name="Barbosa P."/>
            <person name="Barros P.M."/>
            <person name="Capote T."/>
            <person name="Chaves I."/>
            <person name="Simoes F."/>
            <person name="Abreu I."/>
            <person name="Carrasquinho I."/>
            <person name="Faro C."/>
            <person name="Guimaraes J.B."/>
            <person name="Mendonca D."/>
            <person name="Nobrega F."/>
            <person name="Rodrigues L."/>
            <person name="Saibo N.J.M."/>
            <person name="Varela M.C."/>
            <person name="Egas C."/>
            <person name="Matos J."/>
            <person name="Miguel C.M."/>
            <person name="Oliveira M.M."/>
            <person name="Ricardo C.P."/>
            <person name="Goncalves S."/>
        </authorList>
    </citation>
    <scope>NUCLEOTIDE SEQUENCE [LARGE SCALE GENOMIC DNA]</scope>
    <source>
        <strain evidence="1">HL8</strain>
    </source>
</reference>
<organism evidence="1">
    <name type="scientific">Quercus suber</name>
    <name type="common">Cork oak</name>
    <dbReference type="NCBI Taxonomy" id="58331"/>
    <lineage>
        <taxon>Eukaryota</taxon>
        <taxon>Viridiplantae</taxon>
        <taxon>Streptophyta</taxon>
        <taxon>Embryophyta</taxon>
        <taxon>Tracheophyta</taxon>
        <taxon>Spermatophyta</taxon>
        <taxon>Magnoliopsida</taxon>
        <taxon>eudicotyledons</taxon>
        <taxon>Gunneridae</taxon>
        <taxon>Pentapetalae</taxon>
        <taxon>rosids</taxon>
        <taxon>fabids</taxon>
        <taxon>Fagales</taxon>
        <taxon>Fagaceae</taxon>
        <taxon>Quercus</taxon>
    </lineage>
</organism>
<accession>A0AAW0M1D6</accession>
<evidence type="ECO:0000313" key="1">
    <source>
        <dbReference type="EMBL" id="KAK7857251.1"/>
    </source>
</evidence>
<reference evidence="1" key="3">
    <citation type="submission" date="2023-07" db="EMBL/GenBank/DDBJ databases">
        <title>An improved reference 1 genome and first organelle genomes of Quercus suber.</title>
        <authorList>
            <consortium name="Genosuber Consortium"/>
            <person name="Usie A."/>
            <person name="Serra O."/>
            <person name="Barros P."/>
        </authorList>
    </citation>
    <scope>NUCLEOTIDE SEQUENCE</scope>
    <source>
        <strain evidence="1">HL8</strain>
        <tissue evidence="1">Leaves</tissue>
    </source>
</reference>